<accession>A0A0C3QKY5</accession>
<keyword evidence="7" id="KW-1185">Reference proteome</keyword>
<evidence type="ECO:0000256" key="4">
    <source>
        <dbReference type="ARBA" id="ARBA00022840"/>
    </source>
</evidence>
<feature type="non-terminal residue" evidence="6">
    <location>
        <position position="179"/>
    </location>
</feature>
<keyword evidence="2" id="KW-0547">Nucleotide-binding</keyword>
<name>A0A0C3QKY5_9AGAM</name>
<keyword evidence="1" id="KW-0808">Transferase</keyword>
<feature type="non-terminal residue" evidence="6">
    <location>
        <position position="1"/>
    </location>
</feature>
<dbReference type="Gene3D" id="1.10.510.10">
    <property type="entry name" value="Transferase(Phosphotransferase) domain 1"/>
    <property type="match status" value="1"/>
</dbReference>
<dbReference type="GO" id="GO:0004674">
    <property type="term" value="F:protein serine/threonine kinase activity"/>
    <property type="evidence" value="ECO:0007669"/>
    <property type="project" value="TreeGrafter"/>
</dbReference>
<dbReference type="InterPro" id="IPR008271">
    <property type="entry name" value="Ser/Thr_kinase_AS"/>
</dbReference>
<dbReference type="SUPFAM" id="SSF56112">
    <property type="entry name" value="Protein kinase-like (PK-like)"/>
    <property type="match status" value="1"/>
</dbReference>
<dbReference type="HOGENOM" id="CLU_000288_7_18_1"/>
<dbReference type="EMBL" id="KN823013">
    <property type="protein sequence ID" value="KIO27169.1"/>
    <property type="molecule type" value="Genomic_DNA"/>
</dbReference>
<evidence type="ECO:0000256" key="3">
    <source>
        <dbReference type="ARBA" id="ARBA00022777"/>
    </source>
</evidence>
<dbReference type="SMART" id="SM00220">
    <property type="entry name" value="S_TKc"/>
    <property type="match status" value="1"/>
</dbReference>
<keyword evidence="4" id="KW-0067">ATP-binding</keyword>
<dbReference type="AlphaFoldDB" id="A0A0C3QKY5"/>
<protein>
    <recommendedName>
        <fullName evidence="5">Protein kinase domain-containing protein</fullName>
    </recommendedName>
</protein>
<evidence type="ECO:0000256" key="1">
    <source>
        <dbReference type="ARBA" id="ARBA00022679"/>
    </source>
</evidence>
<feature type="domain" description="Protein kinase" evidence="5">
    <location>
        <begin position="1"/>
        <end position="179"/>
    </location>
</feature>
<evidence type="ECO:0000313" key="6">
    <source>
        <dbReference type="EMBL" id="KIO27169.1"/>
    </source>
</evidence>
<dbReference type="InterPro" id="IPR000719">
    <property type="entry name" value="Prot_kinase_dom"/>
</dbReference>
<dbReference type="PROSITE" id="PS00108">
    <property type="entry name" value="PROTEIN_KINASE_ST"/>
    <property type="match status" value="1"/>
</dbReference>
<gene>
    <name evidence="6" type="ORF">M407DRAFT_36208</name>
</gene>
<organism evidence="6 7">
    <name type="scientific">Tulasnella calospora MUT 4182</name>
    <dbReference type="NCBI Taxonomy" id="1051891"/>
    <lineage>
        <taxon>Eukaryota</taxon>
        <taxon>Fungi</taxon>
        <taxon>Dikarya</taxon>
        <taxon>Basidiomycota</taxon>
        <taxon>Agaricomycotina</taxon>
        <taxon>Agaricomycetes</taxon>
        <taxon>Cantharellales</taxon>
        <taxon>Tulasnellaceae</taxon>
        <taxon>Tulasnella</taxon>
    </lineage>
</organism>
<sequence length="179" mass="19603">RELKVWASANHPNILELVGYYLSENLGSAQLISPYMSNGNVKDYTKIDQPALALLQVRGITSGIYYLHGCNPPICHGDLKPPNVLVNDNIEAGLCDFGLARFITESGACSGLTTSRSPKGSLRYMSPELPQESEAKHSLESDIWAWGCTVFEIVTGKKPFEEVSHDGEVVDRVLKGKLP</sequence>
<dbReference type="PANTHER" id="PTHR44329">
    <property type="entry name" value="SERINE/THREONINE-PROTEIN KINASE TNNI3K-RELATED"/>
    <property type="match status" value="1"/>
</dbReference>
<reference evidence="7" key="2">
    <citation type="submission" date="2015-01" db="EMBL/GenBank/DDBJ databases">
        <title>Evolutionary Origins and Diversification of the Mycorrhizal Mutualists.</title>
        <authorList>
            <consortium name="DOE Joint Genome Institute"/>
            <consortium name="Mycorrhizal Genomics Consortium"/>
            <person name="Kohler A."/>
            <person name="Kuo A."/>
            <person name="Nagy L.G."/>
            <person name="Floudas D."/>
            <person name="Copeland A."/>
            <person name="Barry K.W."/>
            <person name="Cichocki N."/>
            <person name="Veneault-Fourrey C."/>
            <person name="LaButti K."/>
            <person name="Lindquist E.A."/>
            <person name="Lipzen A."/>
            <person name="Lundell T."/>
            <person name="Morin E."/>
            <person name="Murat C."/>
            <person name="Riley R."/>
            <person name="Ohm R."/>
            <person name="Sun H."/>
            <person name="Tunlid A."/>
            <person name="Henrissat B."/>
            <person name="Grigoriev I.V."/>
            <person name="Hibbett D.S."/>
            <person name="Martin F."/>
        </authorList>
    </citation>
    <scope>NUCLEOTIDE SEQUENCE [LARGE SCALE GENOMIC DNA]</scope>
    <source>
        <strain evidence="7">MUT 4182</strain>
    </source>
</reference>
<keyword evidence="3" id="KW-0418">Kinase</keyword>
<dbReference type="STRING" id="1051891.A0A0C3QKY5"/>
<dbReference type="InterPro" id="IPR011009">
    <property type="entry name" value="Kinase-like_dom_sf"/>
</dbReference>
<dbReference type="GO" id="GO:0005524">
    <property type="term" value="F:ATP binding"/>
    <property type="evidence" value="ECO:0007669"/>
    <property type="project" value="UniProtKB-KW"/>
</dbReference>
<reference evidence="6 7" key="1">
    <citation type="submission" date="2014-04" db="EMBL/GenBank/DDBJ databases">
        <authorList>
            <consortium name="DOE Joint Genome Institute"/>
            <person name="Kuo A."/>
            <person name="Girlanda M."/>
            <person name="Perotto S."/>
            <person name="Kohler A."/>
            <person name="Nagy L.G."/>
            <person name="Floudas D."/>
            <person name="Copeland A."/>
            <person name="Barry K.W."/>
            <person name="Cichocki N."/>
            <person name="Veneault-Fourrey C."/>
            <person name="LaButti K."/>
            <person name="Lindquist E.A."/>
            <person name="Lipzen A."/>
            <person name="Lundell T."/>
            <person name="Morin E."/>
            <person name="Murat C."/>
            <person name="Sun H."/>
            <person name="Tunlid A."/>
            <person name="Henrissat B."/>
            <person name="Grigoriev I.V."/>
            <person name="Hibbett D.S."/>
            <person name="Martin F."/>
            <person name="Nordberg H.P."/>
            <person name="Cantor M.N."/>
            <person name="Hua S.X."/>
        </authorList>
    </citation>
    <scope>NUCLEOTIDE SEQUENCE [LARGE SCALE GENOMIC DNA]</scope>
    <source>
        <strain evidence="6 7">MUT 4182</strain>
    </source>
</reference>
<dbReference type="PROSITE" id="PS50011">
    <property type="entry name" value="PROTEIN_KINASE_DOM"/>
    <property type="match status" value="1"/>
</dbReference>
<proteinExistence type="predicted"/>
<dbReference type="Pfam" id="PF00069">
    <property type="entry name" value="Pkinase"/>
    <property type="match status" value="1"/>
</dbReference>
<dbReference type="InterPro" id="IPR051681">
    <property type="entry name" value="Ser/Thr_Kinases-Pseudokinases"/>
</dbReference>
<dbReference type="Proteomes" id="UP000054248">
    <property type="component" value="Unassembled WGS sequence"/>
</dbReference>
<evidence type="ECO:0000259" key="5">
    <source>
        <dbReference type="PROSITE" id="PS50011"/>
    </source>
</evidence>
<dbReference type="OrthoDB" id="4062651at2759"/>
<evidence type="ECO:0000313" key="7">
    <source>
        <dbReference type="Proteomes" id="UP000054248"/>
    </source>
</evidence>
<dbReference type="PANTHER" id="PTHR44329:SF288">
    <property type="entry name" value="MITOGEN-ACTIVATED PROTEIN KINASE KINASE KINASE 20"/>
    <property type="match status" value="1"/>
</dbReference>
<evidence type="ECO:0000256" key="2">
    <source>
        <dbReference type="ARBA" id="ARBA00022741"/>
    </source>
</evidence>